<feature type="transmembrane region" description="Helical" evidence="5">
    <location>
        <begin position="348"/>
        <end position="371"/>
    </location>
</feature>
<dbReference type="PANTHER" id="PTHR12778">
    <property type="entry name" value="SOLUTE CARRIER FAMILY 33 ACETYL-COA TRANSPORTER -RELATED"/>
    <property type="match status" value="1"/>
</dbReference>
<dbReference type="GO" id="GO:0008521">
    <property type="term" value="F:acetyl-CoA transmembrane transporter activity"/>
    <property type="evidence" value="ECO:0007669"/>
    <property type="project" value="InterPro"/>
</dbReference>
<dbReference type="GO" id="GO:0016020">
    <property type="term" value="C:membrane"/>
    <property type="evidence" value="ECO:0007669"/>
    <property type="project" value="UniProtKB-SubCell"/>
</dbReference>
<reference evidence="6 7" key="1">
    <citation type="submission" date="2020-08" db="EMBL/GenBank/DDBJ databases">
        <authorList>
            <person name="Newling K."/>
            <person name="Davey J."/>
            <person name="Forrester S."/>
        </authorList>
    </citation>
    <scope>NUCLEOTIDE SEQUENCE [LARGE SCALE GENOMIC DNA]</scope>
    <source>
        <strain evidence="7">Crithidia deanei Carvalho (ATCC PRA-265)</strain>
    </source>
</reference>
<evidence type="ECO:0000313" key="6">
    <source>
        <dbReference type="EMBL" id="CAD2217022.1"/>
    </source>
</evidence>
<keyword evidence="4 5" id="KW-0472">Membrane</keyword>
<feature type="transmembrane region" description="Helical" evidence="5">
    <location>
        <begin position="186"/>
        <end position="207"/>
    </location>
</feature>
<organism evidence="6 7">
    <name type="scientific">Angomonas deanei</name>
    <dbReference type="NCBI Taxonomy" id="59799"/>
    <lineage>
        <taxon>Eukaryota</taxon>
        <taxon>Discoba</taxon>
        <taxon>Euglenozoa</taxon>
        <taxon>Kinetoplastea</taxon>
        <taxon>Metakinetoplastina</taxon>
        <taxon>Trypanosomatida</taxon>
        <taxon>Trypanosomatidae</taxon>
        <taxon>Strigomonadinae</taxon>
        <taxon>Angomonas</taxon>
    </lineage>
</organism>
<accession>A0A7G2CFT9</accession>
<dbReference type="InterPro" id="IPR024371">
    <property type="entry name" value="AcetylCoA_trans_1-like"/>
</dbReference>
<evidence type="ECO:0000256" key="2">
    <source>
        <dbReference type="ARBA" id="ARBA00022692"/>
    </source>
</evidence>
<dbReference type="GO" id="GO:0035348">
    <property type="term" value="P:acetyl-CoA transmembrane transport"/>
    <property type="evidence" value="ECO:0007669"/>
    <property type="project" value="InterPro"/>
</dbReference>
<feature type="transmembrane region" description="Helical" evidence="5">
    <location>
        <begin position="313"/>
        <end position="336"/>
    </location>
</feature>
<name>A0A7G2CFT9_9TRYP</name>
<feature type="transmembrane region" description="Helical" evidence="5">
    <location>
        <begin position="153"/>
        <end position="174"/>
    </location>
</feature>
<comment type="subcellular location">
    <subcellularLocation>
        <location evidence="1">Membrane</location>
        <topology evidence="1">Multi-pass membrane protein</topology>
    </subcellularLocation>
</comment>
<keyword evidence="2 5" id="KW-0812">Transmembrane</keyword>
<feature type="transmembrane region" description="Helical" evidence="5">
    <location>
        <begin position="450"/>
        <end position="468"/>
    </location>
</feature>
<proteinExistence type="predicted"/>
<keyword evidence="3 5" id="KW-1133">Transmembrane helix</keyword>
<dbReference type="EMBL" id="LR877152">
    <property type="protein sequence ID" value="CAD2217022.1"/>
    <property type="molecule type" value="Genomic_DNA"/>
</dbReference>
<evidence type="ECO:0000256" key="5">
    <source>
        <dbReference type="SAM" id="Phobius"/>
    </source>
</evidence>
<evidence type="ECO:0000256" key="3">
    <source>
        <dbReference type="ARBA" id="ARBA00022989"/>
    </source>
</evidence>
<sequence length="501" mass="55713">MTEHALHFGIIIFLYFCQGIVQGTLAIVVLILLQRHPDLSVADQATLGLPMYSFSFKFLWAPLIDRVYCRHGCFGRLLLHRRAQWVLILQALMSICYMTLFFGGDNFLESVVSSRKAFFQFWVVLAILAFLNASQDVAVDAWAVEGLPKSEAAAAGVLQLVGTVTGVCISNFFVELNSWDATKYSVEMFCLTAGIVCVAAGVSAMLLSCYRRLPNEDAPCEECEETLAKDGKGVLETLRDVCRSHGLRELVVIFFTRAWPMATWFLVVSRLISMGVLTAGEFAQYRIYSMLIQLFLGTFFARRVLRYTHAASVLQMVSGVDFVISAAFSVCFVFVADPSVRRWYGPLVVLPALILVTAFSAFSFVAGVELCSGQAHRFPRDVGGVLSLLNALSNIGHHVPSTLCLYSARLVELLFRFFLKRDVSYVDYYHNDGKATHTASYEPFIIKSDVILLSILFFSVSLILRYKYLLPAAQFLQVSSAEELAPIMDTPSNGNAPNNEV</sequence>
<keyword evidence="7" id="KW-1185">Reference proteome</keyword>
<dbReference type="InterPro" id="IPR004752">
    <property type="entry name" value="AmpG_permease/AT-1"/>
</dbReference>
<feature type="transmembrane region" description="Helical" evidence="5">
    <location>
        <begin position="12"/>
        <end position="33"/>
    </location>
</feature>
<evidence type="ECO:0000256" key="4">
    <source>
        <dbReference type="ARBA" id="ARBA00023136"/>
    </source>
</evidence>
<evidence type="ECO:0000256" key="1">
    <source>
        <dbReference type="ARBA" id="ARBA00004141"/>
    </source>
</evidence>
<feature type="transmembrane region" description="Helical" evidence="5">
    <location>
        <begin position="116"/>
        <end position="133"/>
    </location>
</feature>
<feature type="transmembrane region" description="Helical" evidence="5">
    <location>
        <begin position="250"/>
        <end position="273"/>
    </location>
</feature>
<evidence type="ECO:0000313" key="7">
    <source>
        <dbReference type="Proteomes" id="UP000515908"/>
    </source>
</evidence>
<feature type="transmembrane region" description="Helical" evidence="5">
    <location>
        <begin position="85"/>
        <end position="104"/>
    </location>
</feature>
<protein>
    <submittedName>
        <fullName evidence="6">Acetyl-coenzyme A transporter 1, putative</fullName>
    </submittedName>
</protein>
<dbReference type="SUPFAM" id="SSF103473">
    <property type="entry name" value="MFS general substrate transporter"/>
    <property type="match status" value="1"/>
</dbReference>
<dbReference type="InterPro" id="IPR036259">
    <property type="entry name" value="MFS_trans_sf"/>
</dbReference>
<dbReference type="AlphaFoldDB" id="A0A7G2CFT9"/>
<dbReference type="VEuPathDB" id="TriTrypDB:ADEAN_000450000"/>
<gene>
    <name evidence="6" type="ORF">ADEAN_000450000</name>
</gene>
<feature type="transmembrane region" description="Helical" evidence="5">
    <location>
        <begin position="285"/>
        <end position="301"/>
    </location>
</feature>
<dbReference type="Pfam" id="PF13000">
    <property type="entry name" value="Acatn"/>
    <property type="match status" value="1"/>
</dbReference>
<dbReference type="PANTHER" id="PTHR12778:SF9">
    <property type="entry name" value="ACETYL-COENZYME A TRANSPORTER 1"/>
    <property type="match status" value="1"/>
</dbReference>
<dbReference type="Proteomes" id="UP000515908">
    <property type="component" value="Chromosome 08"/>
</dbReference>